<organism evidence="7 8">
    <name type="scientific">[Phormidium ambiguum] IAM M-71</name>
    <dbReference type="NCBI Taxonomy" id="454136"/>
    <lineage>
        <taxon>Bacteria</taxon>
        <taxon>Bacillati</taxon>
        <taxon>Cyanobacteriota</taxon>
        <taxon>Cyanophyceae</taxon>
        <taxon>Oscillatoriophycideae</taxon>
        <taxon>Aerosakkonematales</taxon>
        <taxon>Aerosakkonemataceae</taxon>
        <taxon>Floridanema</taxon>
    </lineage>
</organism>
<feature type="active site" description="Charge relay system" evidence="5">
    <location>
        <position position="533"/>
    </location>
</feature>
<dbReference type="SUPFAM" id="SSF52743">
    <property type="entry name" value="Subtilisin-like"/>
    <property type="match status" value="1"/>
</dbReference>
<comment type="caution">
    <text evidence="7">The sequence shown here is derived from an EMBL/GenBank/DDBJ whole genome shotgun (WGS) entry which is preliminary data.</text>
</comment>
<name>A0A1U7IBP9_9CYAN</name>
<evidence type="ECO:0000313" key="7">
    <source>
        <dbReference type="EMBL" id="OKH34087.1"/>
    </source>
</evidence>
<dbReference type="EMBL" id="MRCE01000024">
    <property type="protein sequence ID" value="OKH34087.1"/>
    <property type="molecule type" value="Genomic_DNA"/>
</dbReference>
<dbReference type="GO" id="GO:0006508">
    <property type="term" value="P:proteolysis"/>
    <property type="evidence" value="ECO:0007669"/>
    <property type="project" value="UniProtKB-KW"/>
</dbReference>
<feature type="active site" description="Charge relay system" evidence="5">
    <location>
        <position position="305"/>
    </location>
</feature>
<dbReference type="Proteomes" id="UP000185860">
    <property type="component" value="Unassembled WGS sequence"/>
</dbReference>
<dbReference type="PRINTS" id="PR00723">
    <property type="entry name" value="SUBTILISIN"/>
</dbReference>
<proteinExistence type="inferred from homology"/>
<dbReference type="InterPro" id="IPR023828">
    <property type="entry name" value="Peptidase_S8_Ser-AS"/>
</dbReference>
<feature type="domain" description="Peptidase S8/S53" evidence="6">
    <location>
        <begin position="297"/>
        <end position="581"/>
    </location>
</feature>
<dbReference type="InterPro" id="IPR015500">
    <property type="entry name" value="Peptidase_S8_subtilisin-rel"/>
</dbReference>
<dbReference type="PANTHER" id="PTHR43806:SF11">
    <property type="entry name" value="CEREVISIN-RELATED"/>
    <property type="match status" value="1"/>
</dbReference>
<accession>A0A1U7IBP9</accession>
<dbReference type="InterPro" id="IPR000209">
    <property type="entry name" value="Peptidase_S8/S53_dom"/>
</dbReference>
<dbReference type="InterPro" id="IPR050131">
    <property type="entry name" value="Peptidase_S8_subtilisin-like"/>
</dbReference>
<dbReference type="AlphaFoldDB" id="A0A1U7IBP9"/>
<evidence type="ECO:0000256" key="1">
    <source>
        <dbReference type="ARBA" id="ARBA00011073"/>
    </source>
</evidence>
<keyword evidence="4 5" id="KW-0720">Serine protease</keyword>
<dbReference type="GO" id="GO:0004252">
    <property type="term" value="F:serine-type endopeptidase activity"/>
    <property type="evidence" value="ECO:0007669"/>
    <property type="project" value="UniProtKB-UniRule"/>
</dbReference>
<evidence type="ECO:0000256" key="3">
    <source>
        <dbReference type="ARBA" id="ARBA00022801"/>
    </source>
</evidence>
<dbReference type="Gene3D" id="3.40.50.200">
    <property type="entry name" value="Peptidase S8/S53 domain"/>
    <property type="match status" value="1"/>
</dbReference>
<dbReference type="RefSeq" id="WP_073595559.1">
    <property type="nucleotide sequence ID" value="NZ_MRCE01000024.1"/>
</dbReference>
<gene>
    <name evidence="7" type="ORF">NIES2119_21540</name>
</gene>
<dbReference type="STRING" id="454136.NIES2119_21540"/>
<reference evidence="7 8" key="1">
    <citation type="submission" date="2016-11" db="EMBL/GenBank/DDBJ databases">
        <title>Draft Genome Sequences of Nine Cyanobacterial Strains from Diverse Habitats.</title>
        <authorList>
            <person name="Zhu T."/>
            <person name="Hou S."/>
            <person name="Lu X."/>
            <person name="Hess W.R."/>
        </authorList>
    </citation>
    <scope>NUCLEOTIDE SEQUENCE [LARGE SCALE GENOMIC DNA]</scope>
    <source>
        <strain evidence="7 8">IAM M-71</strain>
    </source>
</reference>
<evidence type="ECO:0000256" key="4">
    <source>
        <dbReference type="ARBA" id="ARBA00022825"/>
    </source>
</evidence>
<keyword evidence="3 5" id="KW-0378">Hydrolase</keyword>
<dbReference type="PANTHER" id="PTHR43806">
    <property type="entry name" value="PEPTIDASE S8"/>
    <property type="match status" value="1"/>
</dbReference>
<dbReference type="PROSITE" id="PS51892">
    <property type="entry name" value="SUBTILASE"/>
    <property type="match status" value="1"/>
</dbReference>
<evidence type="ECO:0000259" key="6">
    <source>
        <dbReference type="Pfam" id="PF00082"/>
    </source>
</evidence>
<comment type="similarity">
    <text evidence="1 5">Belongs to the peptidase S8 family.</text>
</comment>
<dbReference type="OrthoDB" id="9798386at2"/>
<feature type="active site" description="Charge relay system" evidence="5">
    <location>
        <position position="342"/>
    </location>
</feature>
<dbReference type="PROSITE" id="PS00138">
    <property type="entry name" value="SUBTILASE_SER"/>
    <property type="match status" value="1"/>
</dbReference>
<evidence type="ECO:0000256" key="5">
    <source>
        <dbReference type="PROSITE-ProRule" id="PRU01240"/>
    </source>
</evidence>
<keyword evidence="2 5" id="KW-0645">Protease</keyword>
<sequence length="602" mass="65478">MLDSSYPLYSAFCPEVWQNNYFSNLGTILDDRINVRTSFANSTDISCTQLNLSIRDAIALSAIDAGESQIDITGDLIISNSIPLADPITDPVAIPLPLLPAPGEQQNINFPPVETAQNRVFQFIPNPLTVEQIDLIESNIEESENIEEPLIVISNNQPLQTDVNQIKTLKGTLRSDTFTIETEYNLTIISGNGNIDFGSGSKDLLDLSHINYSSVNLNLAGITNGGVVYDPGNGNRVFDAISFNDGNQVLLEGIDTVKFADGTLELSVIPNDPLFNKQWNLHSMGVHNAWAFTTGTSDVLIGIQDTGLAVDLNNYIHPDLRNTFIFGKDNYRDDFSFGSISHGTSVQGIIAANSNNGIGMSGINWNSPVFNIDILGNDEADRDIIEAVQTAIDRAKNQTKHLIINFSLAWGNSFDQTNLFPALNQLVADNQDVLFLIAAGNEGNQEQIGLSYPATLAKLYNNVISVGASWGIQDFYNQPKTPGERINYANWWGSQYGEGLTVMAPSEVVATYALDSGEFDYWANNKAGFNGTSAAVPNVTGVASLVWSANPNLTANQIKEIISQTAYDLGEPNYDIFYGYGFVNADAAVRRAVALSRTDLGI</sequence>
<evidence type="ECO:0000313" key="8">
    <source>
        <dbReference type="Proteomes" id="UP000185860"/>
    </source>
</evidence>
<evidence type="ECO:0000256" key="2">
    <source>
        <dbReference type="ARBA" id="ARBA00022670"/>
    </source>
</evidence>
<dbReference type="Pfam" id="PF00082">
    <property type="entry name" value="Peptidase_S8"/>
    <property type="match status" value="1"/>
</dbReference>
<protein>
    <recommendedName>
        <fullName evidence="6">Peptidase S8/S53 domain-containing protein</fullName>
    </recommendedName>
</protein>
<dbReference type="InterPro" id="IPR036852">
    <property type="entry name" value="Peptidase_S8/S53_dom_sf"/>
</dbReference>